<dbReference type="InterPro" id="IPR007278">
    <property type="entry name" value="DUF397"/>
</dbReference>
<evidence type="ECO:0000313" key="2">
    <source>
        <dbReference type="EMBL" id="KAB7842843.1"/>
    </source>
</evidence>
<evidence type="ECO:0000259" key="1">
    <source>
        <dbReference type="Pfam" id="PF04149"/>
    </source>
</evidence>
<sequence>MKHAPDLARAIWTKSSYSEGNGGTCVEWAPAYTSSGVVPIRDSKCPTGQALAFPASAWSSFITSIKSL</sequence>
<feature type="domain" description="DUF397" evidence="1">
    <location>
        <begin position="12"/>
        <end position="66"/>
    </location>
</feature>
<gene>
    <name evidence="2" type="ORF">FRZ00_19410</name>
</gene>
<dbReference type="AlphaFoldDB" id="A0A5N5W6U0"/>
<accession>A0A5N5W6U0</accession>
<evidence type="ECO:0000313" key="3">
    <source>
        <dbReference type="Proteomes" id="UP000327000"/>
    </source>
</evidence>
<comment type="caution">
    <text evidence="2">The sequence shown here is derived from an EMBL/GenBank/DDBJ whole genome shotgun (WGS) entry which is preliminary data.</text>
</comment>
<keyword evidence="3" id="KW-1185">Reference proteome</keyword>
<proteinExistence type="predicted"/>
<dbReference type="Pfam" id="PF04149">
    <property type="entry name" value="DUF397"/>
    <property type="match status" value="1"/>
</dbReference>
<dbReference type="EMBL" id="VOKX01000036">
    <property type="protein sequence ID" value="KAB7842843.1"/>
    <property type="molecule type" value="Genomic_DNA"/>
</dbReference>
<reference evidence="2 3" key="1">
    <citation type="journal article" date="2019" name="Microb. Cell Fact.">
        <title>Exploring novel herbicidin analogues by transcriptional regulator overexpression and MS/MS molecular networking.</title>
        <authorList>
            <person name="Shi Y."/>
            <person name="Gu R."/>
            <person name="Li Y."/>
            <person name="Wang X."/>
            <person name="Ren W."/>
            <person name="Li X."/>
            <person name="Wang L."/>
            <person name="Xie Y."/>
            <person name="Hong B."/>
        </authorList>
    </citation>
    <scope>NUCLEOTIDE SEQUENCE [LARGE SCALE GENOMIC DNA]</scope>
    <source>
        <strain evidence="2 3">US-43</strain>
    </source>
</reference>
<name>A0A5N5W6U0_STRMB</name>
<organism evidence="2 3">
    <name type="scientific">Streptomyces mobaraensis</name>
    <name type="common">Streptoverticillium mobaraense</name>
    <dbReference type="NCBI Taxonomy" id="35621"/>
    <lineage>
        <taxon>Bacteria</taxon>
        <taxon>Bacillati</taxon>
        <taxon>Actinomycetota</taxon>
        <taxon>Actinomycetes</taxon>
        <taxon>Kitasatosporales</taxon>
        <taxon>Streptomycetaceae</taxon>
        <taxon>Streptomyces</taxon>
    </lineage>
</organism>
<protein>
    <submittedName>
        <fullName evidence="2">DUF397 domain-containing protein</fullName>
    </submittedName>
</protein>
<dbReference type="Proteomes" id="UP000327000">
    <property type="component" value="Unassembled WGS sequence"/>
</dbReference>